<dbReference type="InterPro" id="IPR007960">
    <property type="entry name" value="TAS2R"/>
</dbReference>
<dbReference type="PANTHER" id="PTHR11394">
    <property type="entry name" value="TASTE RECEPTOR TYPE 2"/>
    <property type="match status" value="1"/>
</dbReference>
<evidence type="ECO:0000256" key="13">
    <source>
        <dbReference type="SAM" id="Phobius"/>
    </source>
</evidence>
<evidence type="ECO:0000256" key="11">
    <source>
        <dbReference type="RuleBase" id="RU004423"/>
    </source>
</evidence>
<dbReference type="RefSeq" id="XP_072843164.1">
    <property type="nucleotide sequence ID" value="XM_072987063.1"/>
</dbReference>
<keyword evidence="3 12" id="KW-0919">Taste</keyword>
<reference evidence="14" key="1">
    <citation type="submission" date="2025-05" db="UniProtKB">
        <authorList>
            <consortium name="RefSeq"/>
        </authorList>
    </citation>
    <scope>NUCLEOTIDE SEQUENCE [LARGE SCALE GENOMIC DNA]</scope>
</reference>
<feature type="transmembrane region" description="Helical" evidence="13">
    <location>
        <begin position="181"/>
        <end position="210"/>
    </location>
</feature>
<sequence length="297" mass="33354">MPSSQIFAFLVAAVDLALGGLISNGFIVTVIIHEWTKNKSLTASEQLLLSLGISNFLATVLLTPFYIDDFIMTNFTFNLVLRKIFPIAVFLVISRYWLTAWLCVFYCIKIVNSTRSFFLWCKLRISWLTPRVLVGSLIVSFLVSFFAFLNKSPEHQSNTTAIATTGTQGKTMRETVHFFKFSFVAIASGGPFLIVFVCSILVVVSLCTHARQMTSKESTLKNPQTEVHIKAARTVLFLLFLYASFLVSQFLSMTVDLRRFERLAISAVMMVYSPAQAYILLLGNPKLKQAAAQKLPR</sequence>
<keyword evidence="9 12" id="KW-0675">Receptor</keyword>
<keyword evidence="4 12" id="KW-0716">Sensory transduction</keyword>
<reference evidence="15" key="2">
    <citation type="submission" date="2025-08" db="UniProtKB">
        <authorList>
            <consortium name="RefSeq"/>
        </authorList>
    </citation>
    <scope>IDENTIFICATION</scope>
</reference>
<gene>
    <name evidence="15" type="primary">LOC140703700</name>
</gene>
<feature type="transmembrane region" description="Helical" evidence="13">
    <location>
        <begin position="47"/>
        <end position="67"/>
    </location>
</feature>
<evidence type="ECO:0000256" key="10">
    <source>
        <dbReference type="ARBA" id="ARBA00023224"/>
    </source>
</evidence>
<organism evidence="14 15">
    <name type="scientific">Pogona vitticeps</name>
    <name type="common">central bearded dragon</name>
    <dbReference type="NCBI Taxonomy" id="103695"/>
    <lineage>
        <taxon>Eukaryota</taxon>
        <taxon>Metazoa</taxon>
        <taxon>Chordata</taxon>
        <taxon>Craniata</taxon>
        <taxon>Vertebrata</taxon>
        <taxon>Euteleostomi</taxon>
        <taxon>Lepidosauria</taxon>
        <taxon>Squamata</taxon>
        <taxon>Bifurcata</taxon>
        <taxon>Unidentata</taxon>
        <taxon>Episquamata</taxon>
        <taxon>Toxicofera</taxon>
        <taxon>Iguania</taxon>
        <taxon>Acrodonta</taxon>
        <taxon>Agamidae</taxon>
        <taxon>Amphibolurinae</taxon>
        <taxon>Pogona</taxon>
    </lineage>
</organism>
<comment type="similarity">
    <text evidence="2 11">Belongs to the G-protein coupled receptor T2R family.</text>
</comment>
<feature type="transmembrane region" description="Helical" evidence="13">
    <location>
        <begin position="87"/>
        <end position="108"/>
    </location>
</feature>
<proteinExistence type="inferred from homology"/>
<evidence type="ECO:0000256" key="5">
    <source>
        <dbReference type="ARBA" id="ARBA00022692"/>
    </source>
</evidence>
<evidence type="ECO:0000256" key="2">
    <source>
        <dbReference type="ARBA" id="ARBA00007376"/>
    </source>
</evidence>
<keyword evidence="5 12" id="KW-0812">Transmembrane</keyword>
<feature type="transmembrane region" description="Helical" evidence="13">
    <location>
        <begin position="6"/>
        <end position="35"/>
    </location>
</feature>
<feature type="transmembrane region" description="Helical" evidence="13">
    <location>
        <begin position="128"/>
        <end position="149"/>
    </location>
</feature>
<evidence type="ECO:0000313" key="14">
    <source>
        <dbReference type="Proteomes" id="UP001652642"/>
    </source>
</evidence>
<evidence type="ECO:0000256" key="1">
    <source>
        <dbReference type="ARBA" id="ARBA00004141"/>
    </source>
</evidence>
<feature type="transmembrane region" description="Helical" evidence="13">
    <location>
        <begin position="263"/>
        <end position="283"/>
    </location>
</feature>
<evidence type="ECO:0000256" key="3">
    <source>
        <dbReference type="ARBA" id="ARBA00022480"/>
    </source>
</evidence>
<evidence type="ECO:0000313" key="15">
    <source>
        <dbReference type="RefSeq" id="XP_072843164.1"/>
    </source>
</evidence>
<evidence type="ECO:0000256" key="12">
    <source>
        <dbReference type="RuleBase" id="RU004424"/>
    </source>
</evidence>
<feature type="transmembrane region" description="Helical" evidence="13">
    <location>
        <begin position="231"/>
        <end position="251"/>
    </location>
</feature>
<evidence type="ECO:0000256" key="9">
    <source>
        <dbReference type="ARBA" id="ARBA00023170"/>
    </source>
</evidence>
<dbReference type="SUPFAM" id="SSF81321">
    <property type="entry name" value="Family A G protein-coupled receptor-like"/>
    <property type="match status" value="1"/>
</dbReference>
<accession>A0ABM5FCN3</accession>
<keyword evidence="6 13" id="KW-1133">Transmembrane helix</keyword>
<evidence type="ECO:0000256" key="4">
    <source>
        <dbReference type="ARBA" id="ARBA00022606"/>
    </source>
</evidence>
<dbReference type="GeneID" id="140703700"/>
<keyword evidence="10 12" id="KW-0807">Transducer</keyword>
<comment type="subcellular location">
    <subcellularLocation>
        <location evidence="1 12">Membrane</location>
        <topology evidence="1 12">Multi-pass membrane protein</topology>
    </subcellularLocation>
</comment>
<keyword evidence="7 12" id="KW-0297">G-protein coupled receptor</keyword>
<dbReference type="PANTHER" id="PTHR11394:SF47">
    <property type="entry name" value="TASTE RECEPTOR TYPE 2 MEMBER 40"/>
    <property type="match status" value="1"/>
</dbReference>
<evidence type="ECO:0000256" key="6">
    <source>
        <dbReference type="ARBA" id="ARBA00022989"/>
    </source>
</evidence>
<dbReference type="Proteomes" id="UP001652642">
    <property type="component" value="Chromosome 2"/>
</dbReference>
<protein>
    <recommendedName>
        <fullName evidence="12">Taste receptor type 2</fullName>
    </recommendedName>
</protein>
<dbReference type="Gene3D" id="1.20.1070.10">
    <property type="entry name" value="Rhodopsin 7-helix transmembrane proteins"/>
    <property type="match status" value="1"/>
</dbReference>
<keyword evidence="14" id="KW-1185">Reference proteome</keyword>
<evidence type="ECO:0000256" key="7">
    <source>
        <dbReference type="ARBA" id="ARBA00023040"/>
    </source>
</evidence>
<name>A0ABM5FCN3_9SAUR</name>
<evidence type="ECO:0000256" key="8">
    <source>
        <dbReference type="ARBA" id="ARBA00023136"/>
    </source>
</evidence>
<keyword evidence="8 12" id="KW-0472">Membrane</keyword>
<dbReference type="Pfam" id="PF05296">
    <property type="entry name" value="TAS2R"/>
    <property type="match status" value="1"/>
</dbReference>